<name>A0A8T0QIG5_PANVG</name>
<evidence type="ECO:0000256" key="6">
    <source>
        <dbReference type="SAM" id="MobiDB-lite"/>
    </source>
</evidence>
<keyword evidence="3" id="KW-0238">DNA-binding</keyword>
<dbReference type="InterPro" id="IPR036093">
    <property type="entry name" value="NAC_dom_sf"/>
</dbReference>
<sequence length="350" mass="37950">MYKWLRTAAAFGAAAGMDASSAMEQELHRPMELPPGFRFHPTDEELITHYLARKIADTRFAALAVGEADLNKSEPWDLPSLAKMGEKEWYFFCLKDRKYPTGLRTNRATEAGYWKATGKDKDIFRGKALVGSKKTLVFYTGRAPKGEKSGWVMHEYRLHGKLPGAAMPNAASSKNEWVLCRVFKKSLVVGVAPAPKRGAMEMDDVAAISHLLPLMDMSAAAAVGNPAAAHVTCFSNALEGQFFNQTAAPQAAASATDHLGLASSSPFLSSFAQYGSLHHGGVSLVQLLESSGYGAGGGSLPDMPKQQQHKWGGERERLSASQDTGLTSDAHPEISSSSGQRFEHEQLWGY</sequence>
<evidence type="ECO:0000256" key="5">
    <source>
        <dbReference type="ARBA" id="ARBA00023242"/>
    </source>
</evidence>
<dbReference type="PANTHER" id="PTHR31744">
    <property type="entry name" value="PROTEIN CUP-SHAPED COTYLEDON 2-RELATED"/>
    <property type="match status" value="1"/>
</dbReference>
<dbReference type="Proteomes" id="UP000823388">
    <property type="component" value="Chromosome 7K"/>
</dbReference>
<dbReference type="Pfam" id="PF02365">
    <property type="entry name" value="NAM"/>
    <property type="match status" value="1"/>
</dbReference>
<accession>A0A8T0QIG5</accession>
<dbReference type="InterPro" id="IPR003441">
    <property type="entry name" value="NAC-dom"/>
</dbReference>
<dbReference type="GO" id="GO:0005634">
    <property type="term" value="C:nucleus"/>
    <property type="evidence" value="ECO:0007669"/>
    <property type="project" value="UniProtKB-SubCell"/>
</dbReference>
<reference evidence="8" key="1">
    <citation type="submission" date="2020-05" db="EMBL/GenBank/DDBJ databases">
        <title>WGS assembly of Panicum virgatum.</title>
        <authorList>
            <person name="Lovell J.T."/>
            <person name="Jenkins J."/>
            <person name="Shu S."/>
            <person name="Juenger T.E."/>
            <person name="Schmutz J."/>
        </authorList>
    </citation>
    <scope>NUCLEOTIDE SEQUENCE</scope>
    <source>
        <strain evidence="8">AP13</strain>
    </source>
</reference>
<proteinExistence type="predicted"/>
<dbReference type="EMBL" id="CM029049">
    <property type="protein sequence ID" value="KAG2572589.1"/>
    <property type="molecule type" value="Genomic_DNA"/>
</dbReference>
<evidence type="ECO:0000313" key="8">
    <source>
        <dbReference type="EMBL" id="KAG2572589.1"/>
    </source>
</evidence>
<keyword evidence="5" id="KW-0539">Nucleus</keyword>
<keyword evidence="9" id="KW-1185">Reference proteome</keyword>
<dbReference type="GO" id="GO:0006355">
    <property type="term" value="P:regulation of DNA-templated transcription"/>
    <property type="evidence" value="ECO:0007669"/>
    <property type="project" value="InterPro"/>
</dbReference>
<dbReference type="SUPFAM" id="SSF101941">
    <property type="entry name" value="NAC domain"/>
    <property type="match status" value="1"/>
</dbReference>
<dbReference type="GO" id="GO:0003677">
    <property type="term" value="F:DNA binding"/>
    <property type="evidence" value="ECO:0007669"/>
    <property type="project" value="UniProtKB-KW"/>
</dbReference>
<dbReference type="FunFam" id="2.170.150.80:FF:000006">
    <property type="entry name" value="NAC domain-containing protein 100-like"/>
    <property type="match status" value="1"/>
</dbReference>
<feature type="domain" description="NAC" evidence="7">
    <location>
        <begin position="33"/>
        <end position="185"/>
    </location>
</feature>
<keyword evidence="2" id="KW-0805">Transcription regulation</keyword>
<organism evidence="8 9">
    <name type="scientific">Panicum virgatum</name>
    <name type="common">Blackwell switchgrass</name>
    <dbReference type="NCBI Taxonomy" id="38727"/>
    <lineage>
        <taxon>Eukaryota</taxon>
        <taxon>Viridiplantae</taxon>
        <taxon>Streptophyta</taxon>
        <taxon>Embryophyta</taxon>
        <taxon>Tracheophyta</taxon>
        <taxon>Spermatophyta</taxon>
        <taxon>Magnoliopsida</taxon>
        <taxon>Liliopsida</taxon>
        <taxon>Poales</taxon>
        <taxon>Poaceae</taxon>
        <taxon>PACMAD clade</taxon>
        <taxon>Panicoideae</taxon>
        <taxon>Panicodae</taxon>
        <taxon>Paniceae</taxon>
        <taxon>Panicinae</taxon>
        <taxon>Panicum</taxon>
        <taxon>Panicum sect. Hiantes</taxon>
    </lineage>
</organism>
<dbReference type="OrthoDB" id="1424968at2759"/>
<comment type="subcellular location">
    <subcellularLocation>
        <location evidence="1">Nucleus</location>
    </subcellularLocation>
</comment>
<feature type="region of interest" description="Disordered" evidence="6">
    <location>
        <begin position="295"/>
        <end position="350"/>
    </location>
</feature>
<protein>
    <recommendedName>
        <fullName evidence="7">NAC domain-containing protein</fullName>
    </recommendedName>
</protein>
<dbReference type="AlphaFoldDB" id="A0A8T0QIG5"/>
<comment type="caution">
    <text evidence="8">The sequence shown here is derived from an EMBL/GenBank/DDBJ whole genome shotgun (WGS) entry which is preliminary data.</text>
</comment>
<evidence type="ECO:0000259" key="7">
    <source>
        <dbReference type="PROSITE" id="PS51005"/>
    </source>
</evidence>
<evidence type="ECO:0000256" key="3">
    <source>
        <dbReference type="ARBA" id="ARBA00023125"/>
    </source>
</evidence>
<feature type="compositionally biased region" description="Basic and acidic residues" evidence="6">
    <location>
        <begin position="341"/>
        <end position="350"/>
    </location>
</feature>
<evidence type="ECO:0000256" key="4">
    <source>
        <dbReference type="ARBA" id="ARBA00023163"/>
    </source>
</evidence>
<evidence type="ECO:0000256" key="1">
    <source>
        <dbReference type="ARBA" id="ARBA00004123"/>
    </source>
</evidence>
<dbReference type="PANTHER" id="PTHR31744:SF219">
    <property type="entry name" value="NAC DOMAIN-CONTAINING PROTEIN 4"/>
    <property type="match status" value="1"/>
</dbReference>
<keyword evidence="4" id="KW-0804">Transcription</keyword>
<dbReference type="Gene3D" id="2.170.150.80">
    <property type="entry name" value="NAC domain"/>
    <property type="match status" value="1"/>
</dbReference>
<evidence type="ECO:0000256" key="2">
    <source>
        <dbReference type="ARBA" id="ARBA00023015"/>
    </source>
</evidence>
<evidence type="ECO:0000313" key="9">
    <source>
        <dbReference type="Proteomes" id="UP000823388"/>
    </source>
</evidence>
<gene>
    <name evidence="8" type="ORF">PVAP13_7KG189655</name>
</gene>
<dbReference type="PROSITE" id="PS51005">
    <property type="entry name" value="NAC"/>
    <property type="match status" value="1"/>
</dbReference>